<comment type="pathway">
    <text evidence="13 15">Amino-acid biosynthesis; L-isoleucine biosynthesis; L-isoleucine from 2-oxobutanoate: step 3/4.</text>
</comment>
<feature type="binding site" description="via carbamate group" evidence="15">
    <location>
        <position position="145"/>
    </location>
    <ligand>
        <name>Mg(2+)</name>
        <dbReference type="ChEBI" id="CHEBI:18420"/>
    </ligand>
</feature>
<dbReference type="AlphaFoldDB" id="A0A4Y3RD30"/>
<dbReference type="Pfam" id="PF24877">
    <property type="entry name" value="ILV_EDD_C"/>
    <property type="match status" value="1"/>
</dbReference>
<comment type="pathway">
    <text evidence="12 15">Amino-acid biosynthesis; L-valine biosynthesis; L-valine from pyruvate: step 3/4.</text>
</comment>
<dbReference type="NCBIfam" id="TIGR00110">
    <property type="entry name" value="ilvD"/>
    <property type="match status" value="1"/>
</dbReference>
<dbReference type="HAMAP" id="MF_00012">
    <property type="entry name" value="IlvD"/>
    <property type="match status" value="1"/>
</dbReference>
<evidence type="ECO:0000313" key="19">
    <source>
        <dbReference type="Proteomes" id="UP000319210"/>
    </source>
</evidence>
<comment type="function">
    <text evidence="15">Functions in the biosynthesis of branched-chain amino acids. Catalyzes the dehydration of (2R,3R)-2,3-dihydroxy-3-methylpentanoate (2,3-dihydroxy-3-methylvalerate) into 2-oxo-3-methylpentanoate (2-oxo-3-methylvalerate) and of (2R)-2,3-dihydroxy-3-methylbutanoate (2,3-dihydroxyisovalerate) into 2-oxo-3-methylbutanoate (2-oxoisovalerate), the penultimate precursor to L-isoleucine and L-valine, respectively.</text>
</comment>
<evidence type="ECO:0000256" key="1">
    <source>
        <dbReference type="ARBA" id="ARBA00001946"/>
    </source>
</evidence>
<keyword evidence="3 15" id="KW-0028">Amino-acid biosynthesis</keyword>
<evidence type="ECO:0000256" key="4">
    <source>
        <dbReference type="ARBA" id="ARBA00022714"/>
    </source>
</evidence>
<feature type="binding site" evidence="15">
    <location>
        <position position="102"/>
    </location>
    <ligand>
        <name>Mg(2+)</name>
        <dbReference type="ChEBI" id="CHEBI:18420"/>
    </ligand>
</feature>
<dbReference type="PANTHER" id="PTHR43661">
    <property type="entry name" value="D-XYLONATE DEHYDRATASE"/>
    <property type="match status" value="1"/>
</dbReference>
<comment type="cofactor">
    <cofactor evidence="1 15">
        <name>Mg(2+)</name>
        <dbReference type="ChEBI" id="CHEBI:18420"/>
    </cofactor>
</comment>
<comment type="caution">
    <text evidence="15">Lacks conserved residue(s) required for the propagation of feature annotation.</text>
</comment>
<evidence type="ECO:0000256" key="15">
    <source>
        <dbReference type="HAMAP-Rule" id="MF_00012"/>
    </source>
</evidence>
<dbReference type="InterPro" id="IPR020558">
    <property type="entry name" value="DiOHA_6PGluconate_deHydtase_CS"/>
</dbReference>
<organism evidence="18 19">
    <name type="scientific">Streptomyces cacaoi</name>
    <dbReference type="NCBI Taxonomy" id="1898"/>
    <lineage>
        <taxon>Bacteria</taxon>
        <taxon>Bacillati</taxon>
        <taxon>Actinomycetota</taxon>
        <taxon>Actinomycetes</taxon>
        <taxon>Kitasatosporales</taxon>
        <taxon>Streptomycetaceae</taxon>
        <taxon>Streptomyces</taxon>
    </lineage>
</organism>
<keyword evidence="5 15" id="KW-0479">Metal-binding</keyword>
<feature type="domain" description="Dihydroxy-acid/6-phosphogluconate dehydratase C-terminal" evidence="17">
    <location>
        <begin position="434"/>
        <end position="629"/>
    </location>
</feature>
<dbReference type="FunFam" id="3.50.30.80:FF:000001">
    <property type="entry name" value="Dihydroxy-acid dehydratase"/>
    <property type="match status" value="1"/>
</dbReference>
<evidence type="ECO:0000256" key="10">
    <source>
        <dbReference type="ARBA" id="ARBA00023304"/>
    </source>
</evidence>
<comment type="similarity">
    <text evidence="2 15">Belongs to the IlvD/Edd family.</text>
</comment>
<dbReference type="UniPathway" id="UPA00047">
    <property type="reaction ID" value="UER00057"/>
</dbReference>
<comment type="catalytic activity">
    <reaction evidence="11">
        <text>(2R)-2,3-dihydroxy-3-methylbutanoate = 3-methyl-2-oxobutanoate + H2O</text>
        <dbReference type="Rhea" id="RHEA:24809"/>
        <dbReference type="ChEBI" id="CHEBI:11851"/>
        <dbReference type="ChEBI" id="CHEBI:15377"/>
        <dbReference type="ChEBI" id="CHEBI:49072"/>
        <dbReference type="EC" id="4.2.1.9"/>
    </reaction>
    <physiologicalReaction direction="left-to-right" evidence="11">
        <dbReference type="Rhea" id="RHEA:24810"/>
    </physiologicalReaction>
</comment>
<dbReference type="GO" id="GO:0009099">
    <property type="term" value="P:L-valine biosynthetic process"/>
    <property type="evidence" value="ECO:0007669"/>
    <property type="project" value="UniProtKB-UniRule"/>
</dbReference>
<dbReference type="InterPro" id="IPR042096">
    <property type="entry name" value="Dihydro-acid_dehy_C"/>
</dbReference>
<name>A0A4Y3RD30_STRCI</name>
<keyword evidence="9 15" id="KW-0456">Lyase</keyword>
<dbReference type="PROSITE" id="PS00887">
    <property type="entry name" value="ILVD_EDD_2"/>
    <property type="match status" value="1"/>
</dbReference>
<evidence type="ECO:0000256" key="9">
    <source>
        <dbReference type="ARBA" id="ARBA00023239"/>
    </source>
</evidence>
<dbReference type="PANTHER" id="PTHR43661:SF3">
    <property type="entry name" value="D-XYLONATE DEHYDRATASE YAGF-RELATED"/>
    <property type="match status" value="1"/>
</dbReference>
<dbReference type="NCBIfam" id="NF009103">
    <property type="entry name" value="PRK12448.1"/>
    <property type="match status" value="1"/>
</dbReference>
<evidence type="ECO:0000256" key="11">
    <source>
        <dbReference type="ARBA" id="ARBA00029304"/>
    </source>
</evidence>
<keyword evidence="19" id="KW-1185">Reference proteome</keyword>
<evidence type="ECO:0000256" key="12">
    <source>
        <dbReference type="ARBA" id="ARBA00029436"/>
    </source>
</evidence>
<proteinExistence type="inferred from homology"/>
<evidence type="ECO:0000256" key="2">
    <source>
        <dbReference type="ARBA" id="ARBA00006486"/>
    </source>
</evidence>
<evidence type="ECO:0000256" key="14">
    <source>
        <dbReference type="ARBA" id="ARBA00029490"/>
    </source>
</evidence>
<dbReference type="InterPro" id="IPR000581">
    <property type="entry name" value="ILV_EDD_N"/>
</dbReference>
<dbReference type="Gene3D" id="3.50.30.80">
    <property type="entry name" value="IlvD/EDD C-terminal domain-like"/>
    <property type="match status" value="1"/>
</dbReference>
<dbReference type="PROSITE" id="PS00886">
    <property type="entry name" value="ILVD_EDD_1"/>
    <property type="match status" value="1"/>
</dbReference>
<sequence>MFQYRSGRPLGAVARTKGEAAMPELRSRTVTHGRNMAGARALMQASGVAREDFGKPVIAVANSFTEFVPGHTHLQPVGRIVSDAIKAAGGIPREFNSIAVDDGIAMGHGGMLYSLPSRDLIADSVEYMVEAHCADALICISNCDKITPGMLMAAMRLNIPTVFVSGGPMESGTTTLVDGTVRKLDLITAISDSANEAVSDEDLRRIEDNACPTCGSCSGMFTANSMNCLTEAIGLALPGNGSVLATHTARRALYEEAGRTVVRIAERYYDQDDATVLPRSVSSRAAFENAMALDIAMGGSTNTILHLLAAAQEAELDFTMKDIDALSRQLPCLAKVAPNVAPGGTYYMEDVHRAGGIPAILGELYRGGLLNEDVHAVHSDSLADWLKSWDIRGGSPSAEAVELFHAAPGCVRSAEAFSQSERWDSLDTDAAGGCIRDLAHAYSTEGGLAVLYGNLAENGCVVKTAGVDESILTFTGPAVVCESQEEAVQKILDKTVKEGDVVVIRYEGPKGGPGMQEMLYPTSFLKGRGLGKACALVTDGRFSGGTSGLSIGHVSPEAAGGGAIALVEDGDEIVIDIPGRTMRLNVPDEQLAARREALAGAYAPKARERKVSTALRAYAAMATSADRGAVRDVSLLG</sequence>
<evidence type="ECO:0000256" key="5">
    <source>
        <dbReference type="ARBA" id="ARBA00022723"/>
    </source>
</evidence>
<dbReference type="GO" id="GO:0005829">
    <property type="term" value="C:cytosol"/>
    <property type="evidence" value="ECO:0007669"/>
    <property type="project" value="TreeGrafter"/>
</dbReference>
<dbReference type="SUPFAM" id="SSF143975">
    <property type="entry name" value="IlvD/EDD N-terminal domain-like"/>
    <property type="match status" value="1"/>
</dbReference>
<dbReference type="GO" id="GO:0000287">
    <property type="term" value="F:magnesium ion binding"/>
    <property type="evidence" value="ECO:0007669"/>
    <property type="project" value="UniProtKB-UniRule"/>
</dbReference>
<evidence type="ECO:0000256" key="13">
    <source>
        <dbReference type="ARBA" id="ARBA00029437"/>
    </source>
</evidence>
<comment type="cofactor">
    <cofactor evidence="15">
        <name>[2Fe-2S] cluster</name>
        <dbReference type="ChEBI" id="CHEBI:190135"/>
    </cofactor>
    <text evidence="15">Binds 1 [2Fe-2S] cluster per subunit. This cluster acts as a Lewis acid cofactor.</text>
</comment>
<dbReference type="Pfam" id="PF00920">
    <property type="entry name" value="ILVD_EDD_N"/>
    <property type="match status" value="1"/>
</dbReference>
<reference evidence="18 19" key="1">
    <citation type="submission" date="2019-06" db="EMBL/GenBank/DDBJ databases">
        <title>Whole genome shotgun sequence of Streptomyces cacaoi subsp. cacaoi NBRC 12748.</title>
        <authorList>
            <person name="Hosoyama A."/>
            <person name="Uohara A."/>
            <person name="Ohji S."/>
            <person name="Ichikawa N."/>
        </authorList>
    </citation>
    <scope>NUCLEOTIDE SEQUENCE [LARGE SCALE GENOMIC DNA]</scope>
    <source>
        <strain evidence="18 19">NBRC 12748</strain>
    </source>
</reference>
<feature type="domain" description="Dihydroxy-acid/6-phosphogluconate dehydratase N-terminal" evidence="16">
    <location>
        <begin position="55"/>
        <end position="384"/>
    </location>
</feature>
<accession>A0A4Y3RD30</accession>
<dbReference type="SUPFAM" id="SSF52016">
    <property type="entry name" value="LeuD/IlvD-like"/>
    <property type="match status" value="1"/>
</dbReference>
<evidence type="ECO:0000256" key="7">
    <source>
        <dbReference type="ARBA" id="ARBA00023004"/>
    </source>
</evidence>
<dbReference type="GO" id="GO:0004160">
    <property type="term" value="F:dihydroxy-acid dehydratase activity"/>
    <property type="evidence" value="ECO:0007669"/>
    <property type="project" value="UniProtKB-UniRule"/>
</dbReference>
<keyword evidence="4 15" id="KW-0001">2Fe-2S</keyword>
<dbReference type="EC" id="4.2.1.9" evidence="14 15"/>
<evidence type="ECO:0000256" key="3">
    <source>
        <dbReference type="ARBA" id="ARBA00022605"/>
    </source>
</evidence>
<gene>
    <name evidence="15 18" type="primary">ilvD</name>
    <name evidence="18" type="ORF">SCA03_62010</name>
</gene>
<feature type="binding site" evidence="15">
    <location>
        <position position="144"/>
    </location>
    <ligand>
        <name>Mg(2+)</name>
        <dbReference type="ChEBI" id="CHEBI:18420"/>
    </ligand>
</feature>
<evidence type="ECO:0000256" key="6">
    <source>
        <dbReference type="ARBA" id="ARBA00022842"/>
    </source>
</evidence>
<dbReference type="UniPathway" id="UPA00049">
    <property type="reaction ID" value="UER00061"/>
</dbReference>
<comment type="caution">
    <text evidence="18">The sequence shown here is derived from an EMBL/GenBank/DDBJ whole genome shotgun (WGS) entry which is preliminary data.</text>
</comment>
<dbReference type="InterPro" id="IPR037237">
    <property type="entry name" value="IlvD/EDD_N"/>
</dbReference>
<comment type="subunit">
    <text evidence="15">Homodimer.</text>
</comment>
<dbReference type="InterPro" id="IPR056740">
    <property type="entry name" value="ILV_EDD_C"/>
</dbReference>
<dbReference type="GO" id="GO:0051537">
    <property type="term" value="F:2 iron, 2 sulfur cluster binding"/>
    <property type="evidence" value="ECO:0007669"/>
    <property type="project" value="UniProtKB-UniRule"/>
</dbReference>
<evidence type="ECO:0000313" key="18">
    <source>
        <dbReference type="EMBL" id="GEB53650.1"/>
    </source>
</evidence>
<evidence type="ECO:0000259" key="16">
    <source>
        <dbReference type="Pfam" id="PF00920"/>
    </source>
</evidence>
<keyword evidence="6 15" id="KW-0460">Magnesium</keyword>
<dbReference type="GO" id="GO:0009097">
    <property type="term" value="P:isoleucine biosynthetic process"/>
    <property type="evidence" value="ECO:0007669"/>
    <property type="project" value="UniProtKB-UniRule"/>
</dbReference>
<protein>
    <recommendedName>
        <fullName evidence="14 15">Dihydroxy-acid dehydratase</fullName>
        <shortName evidence="15">DAD</shortName>
        <ecNumber evidence="14 15">4.2.1.9</ecNumber>
    </recommendedName>
</protein>
<dbReference type="Proteomes" id="UP000319210">
    <property type="component" value="Unassembled WGS sequence"/>
</dbReference>
<comment type="catalytic activity">
    <reaction evidence="15">
        <text>(2R,3R)-2,3-dihydroxy-3-methylpentanoate = (S)-3-methyl-2-oxopentanoate + H2O</text>
        <dbReference type="Rhea" id="RHEA:27694"/>
        <dbReference type="ChEBI" id="CHEBI:15377"/>
        <dbReference type="ChEBI" id="CHEBI:35146"/>
        <dbReference type="ChEBI" id="CHEBI:49258"/>
        <dbReference type="EC" id="4.2.1.9"/>
    </reaction>
</comment>
<keyword evidence="10 15" id="KW-0100">Branched-chain amino acid biosynthesis</keyword>
<keyword evidence="8 15" id="KW-0411">Iron-sulfur</keyword>
<evidence type="ECO:0000259" key="17">
    <source>
        <dbReference type="Pfam" id="PF24877"/>
    </source>
</evidence>
<keyword evidence="7 15" id="KW-0408">Iron</keyword>
<feature type="active site" description="Proton acceptor" evidence="15">
    <location>
        <position position="543"/>
    </location>
</feature>
<dbReference type="InterPro" id="IPR004404">
    <property type="entry name" value="DihydroxyA_deHydtase"/>
</dbReference>
<dbReference type="EMBL" id="BJMM01000058">
    <property type="protein sequence ID" value="GEB53650.1"/>
    <property type="molecule type" value="Genomic_DNA"/>
</dbReference>
<feature type="modified residue" description="N6-carboxylysine" evidence="15">
    <location>
        <position position="145"/>
    </location>
</feature>
<feature type="binding site" evidence="15">
    <location>
        <position position="517"/>
    </location>
    <ligand>
        <name>Mg(2+)</name>
        <dbReference type="ChEBI" id="CHEBI:18420"/>
    </ligand>
</feature>
<evidence type="ECO:0000256" key="8">
    <source>
        <dbReference type="ARBA" id="ARBA00023014"/>
    </source>
</evidence>